<sequence>MMPLTSFTSLPQEIISNLHHSRRLLLNTPFFHSPSTPAPSQSPNDESNTNSFDTNVVTIMSVLICAVICSLFVNSLIKCVIRCTGFLNGEPNYYLNMVNHKKPKTGVDKRAMRTFPIVKYSIEKNIQGVGTECVICLSEFKEGEKVRILPKCNHGFHVKCIDKWLSSHSSCPTCRQSLVDTCQKIIGCDNDHQASTTPVTAETSSVGITGEVITISIVPLERENIVSNYR</sequence>
<dbReference type="SUPFAM" id="SSF57850">
    <property type="entry name" value="RING/U-box"/>
    <property type="match status" value="1"/>
</dbReference>
<evidence type="ECO:0000256" key="8">
    <source>
        <dbReference type="ARBA" id="ARBA00022989"/>
    </source>
</evidence>
<evidence type="ECO:0000256" key="1">
    <source>
        <dbReference type="ARBA" id="ARBA00000900"/>
    </source>
</evidence>
<dbReference type="PROSITE" id="PS50089">
    <property type="entry name" value="ZF_RING_2"/>
    <property type="match status" value="1"/>
</dbReference>
<dbReference type="PANTHER" id="PTHR46905:SF7">
    <property type="entry name" value="RING-H2 FINGER PROTEIN ATL78"/>
    <property type="match status" value="1"/>
</dbReference>
<evidence type="ECO:0000256" key="11">
    <source>
        <dbReference type="PROSITE-ProRule" id="PRU00175"/>
    </source>
</evidence>
<dbReference type="PANTHER" id="PTHR46905">
    <property type="entry name" value="RING-H2 FINGER PROTEIN ATL78"/>
    <property type="match status" value="1"/>
</dbReference>
<protein>
    <recommendedName>
        <fullName evidence="3">RING-type E3 ubiquitin transferase</fullName>
        <ecNumber evidence="3">2.3.2.27</ecNumber>
    </recommendedName>
</protein>
<reference evidence="14" key="1">
    <citation type="submission" date="2024-03" db="EMBL/GenBank/DDBJ databases">
        <title>WGS assembly of Saponaria officinalis var. Norfolk2.</title>
        <authorList>
            <person name="Jenkins J."/>
            <person name="Shu S."/>
            <person name="Grimwood J."/>
            <person name="Barry K."/>
            <person name="Goodstein D."/>
            <person name="Schmutz J."/>
            <person name="Leebens-Mack J."/>
            <person name="Osbourn A."/>
        </authorList>
    </citation>
    <scope>NUCLEOTIDE SEQUENCE [LARGE SCALE GENOMIC DNA]</scope>
    <source>
        <strain evidence="14">JIC</strain>
    </source>
</reference>
<evidence type="ECO:0000256" key="7">
    <source>
        <dbReference type="ARBA" id="ARBA00022833"/>
    </source>
</evidence>
<accession>A0AAW1H2G3</accession>
<keyword evidence="11" id="KW-0863">Zinc-finger</keyword>
<gene>
    <name evidence="14" type="ORF">RND81_13G210100</name>
</gene>
<dbReference type="InterPro" id="IPR013083">
    <property type="entry name" value="Znf_RING/FYVE/PHD"/>
</dbReference>
<dbReference type="CDD" id="cd16461">
    <property type="entry name" value="RING-H2_EL5-like"/>
    <property type="match status" value="1"/>
</dbReference>
<evidence type="ECO:0000256" key="9">
    <source>
        <dbReference type="ARBA" id="ARBA00023136"/>
    </source>
</evidence>
<evidence type="ECO:0000256" key="10">
    <source>
        <dbReference type="ARBA" id="ARBA00024209"/>
    </source>
</evidence>
<evidence type="ECO:0000256" key="5">
    <source>
        <dbReference type="ARBA" id="ARBA00022692"/>
    </source>
</evidence>
<comment type="subcellular location">
    <subcellularLocation>
        <location evidence="2">Membrane</location>
        <topology evidence="2">Single-pass membrane protein</topology>
    </subcellularLocation>
</comment>
<keyword evidence="15" id="KW-1185">Reference proteome</keyword>
<evidence type="ECO:0000259" key="13">
    <source>
        <dbReference type="PROSITE" id="PS50089"/>
    </source>
</evidence>
<name>A0AAW1H2G3_SAPOF</name>
<dbReference type="InterPro" id="IPR001841">
    <property type="entry name" value="Znf_RING"/>
</dbReference>
<dbReference type="Pfam" id="PF13639">
    <property type="entry name" value="zf-RING_2"/>
    <property type="match status" value="1"/>
</dbReference>
<feature type="domain" description="RING-type" evidence="13">
    <location>
        <begin position="133"/>
        <end position="175"/>
    </location>
</feature>
<evidence type="ECO:0000256" key="3">
    <source>
        <dbReference type="ARBA" id="ARBA00012483"/>
    </source>
</evidence>
<organism evidence="14 15">
    <name type="scientific">Saponaria officinalis</name>
    <name type="common">Common soapwort</name>
    <name type="synonym">Lychnis saponaria</name>
    <dbReference type="NCBI Taxonomy" id="3572"/>
    <lineage>
        <taxon>Eukaryota</taxon>
        <taxon>Viridiplantae</taxon>
        <taxon>Streptophyta</taxon>
        <taxon>Embryophyta</taxon>
        <taxon>Tracheophyta</taxon>
        <taxon>Spermatophyta</taxon>
        <taxon>Magnoliopsida</taxon>
        <taxon>eudicotyledons</taxon>
        <taxon>Gunneridae</taxon>
        <taxon>Pentapetalae</taxon>
        <taxon>Caryophyllales</taxon>
        <taxon>Caryophyllaceae</taxon>
        <taxon>Caryophylleae</taxon>
        <taxon>Saponaria</taxon>
    </lineage>
</organism>
<comment type="catalytic activity">
    <reaction evidence="1">
        <text>S-ubiquitinyl-[E2 ubiquitin-conjugating enzyme]-L-cysteine + [acceptor protein]-L-lysine = [E2 ubiquitin-conjugating enzyme]-L-cysteine + N(6)-ubiquitinyl-[acceptor protein]-L-lysine.</text>
        <dbReference type="EC" id="2.3.2.27"/>
    </reaction>
</comment>
<evidence type="ECO:0000313" key="15">
    <source>
        <dbReference type="Proteomes" id="UP001443914"/>
    </source>
</evidence>
<evidence type="ECO:0000256" key="4">
    <source>
        <dbReference type="ARBA" id="ARBA00022679"/>
    </source>
</evidence>
<dbReference type="Proteomes" id="UP001443914">
    <property type="component" value="Unassembled WGS sequence"/>
</dbReference>
<comment type="caution">
    <text evidence="14">The sequence shown here is derived from an EMBL/GenBank/DDBJ whole genome shotgun (WGS) entry which is preliminary data.</text>
</comment>
<dbReference type="GO" id="GO:0016020">
    <property type="term" value="C:membrane"/>
    <property type="evidence" value="ECO:0007669"/>
    <property type="project" value="UniProtKB-SubCell"/>
</dbReference>
<keyword evidence="7" id="KW-0862">Zinc</keyword>
<dbReference type="EC" id="2.3.2.27" evidence="3"/>
<dbReference type="AlphaFoldDB" id="A0AAW1H2G3"/>
<keyword evidence="8 12" id="KW-1133">Transmembrane helix</keyword>
<feature type="transmembrane region" description="Helical" evidence="12">
    <location>
        <begin position="56"/>
        <end position="77"/>
    </location>
</feature>
<keyword evidence="4" id="KW-0808">Transferase</keyword>
<dbReference type="Gene3D" id="3.30.40.10">
    <property type="entry name" value="Zinc/RING finger domain, C3HC4 (zinc finger)"/>
    <property type="match status" value="1"/>
</dbReference>
<proteinExistence type="inferred from homology"/>
<dbReference type="GO" id="GO:0008270">
    <property type="term" value="F:zinc ion binding"/>
    <property type="evidence" value="ECO:0007669"/>
    <property type="project" value="UniProtKB-KW"/>
</dbReference>
<dbReference type="SMART" id="SM00184">
    <property type="entry name" value="RING"/>
    <property type="match status" value="1"/>
</dbReference>
<evidence type="ECO:0000313" key="14">
    <source>
        <dbReference type="EMBL" id="KAK9670570.1"/>
    </source>
</evidence>
<dbReference type="GO" id="GO:0061630">
    <property type="term" value="F:ubiquitin protein ligase activity"/>
    <property type="evidence" value="ECO:0007669"/>
    <property type="project" value="UniProtKB-EC"/>
</dbReference>
<dbReference type="GO" id="GO:0016567">
    <property type="term" value="P:protein ubiquitination"/>
    <property type="evidence" value="ECO:0007669"/>
    <property type="project" value="InterPro"/>
</dbReference>
<dbReference type="InterPro" id="IPR044602">
    <property type="entry name" value="ATL10/ATL72-79-like"/>
</dbReference>
<keyword evidence="9 12" id="KW-0472">Membrane</keyword>
<dbReference type="EMBL" id="JBDFQZ010000013">
    <property type="protein sequence ID" value="KAK9670570.1"/>
    <property type="molecule type" value="Genomic_DNA"/>
</dbReference>
<evidence type="ECO:0000256" key="6">
    <source>
        <dbReference type="ARBA" id="ARBA00022723"/>
    </source>
</evidence>
<keyword evidence="6" id="KW-0479">Metal-binding</keyword>
<evidence type="ECO:0000256" key="12">
    <source>
        <dbReference type="SAM" id="Phobius"/>
    </source>
</evidence>
<keyword evidence="5 12" id="KW-0812">Transmembrane</keyword>
<comment type="similarity">
    <text evidence="10">Belongs to the RING-type zinc finger family. ATL subfamily.</text>
</comment>
<dbReference type="FunFam" id="3.30.40.10:FF:000632">
    <property type="entry name" value="RING-H2 finger protein ATL73"/>
    <property type="match status" value="1"/>
</dbReference>
<evidence type="ECO:0000256" key="2">
    <source>
        <dbReference type="ARBA" id="ARBA00004167"/>
    </source>
</evidence>